<dbReference type="Gene3D" id="3.40.50.720">
    <property type="entry name" value="NAD(P)-binding Rossmann-like Domain"/>
    <property type="match status" value="1"/>
</dbReference>
<dbReference type="GO" id="GO:0016491">
    <property type="term" value="F:oxidoreductase activity"/>
    <property type="evidence" value="ECO:0007669"/>
    <property type="project" value="UniProtKB-KW"/>
</dbReference>
<dbReference type="HOGENOM" id="CLU_044876_0_0_1"/>
<dbReference type="InterPro" id="IPR008030">
    <property type="entry name" value="NmrA-like"/>
</dbReference>
<dbReference type="OrthoDB" id="10000533at2759"/>
<dbReference type="VEuPathDB" id="FungiDB:PV06_11302"/>
<dbReference type="GeneID" id="27363376"/>
<name>A0A0D2BG36_9EURO</name>
<dbReference type="RefSeq" id="XP_016256663.1">
    <property type="nucleotide sequence ID" value="XM_016412949.1"/>
</dbReference>
<feature type="domain" description="NmrA-like" evidence="4">
    <location>
        <begin position="2"/>
        <end position="235"/>
    </location>
</feature>
<dbReference type="SUPFAM" id="SSF51735">
    <property type="entry name" value="NAD(P)-binding Rossmann-fold domains"/>
    <property type="match status" value="1"/>
</dbReference>
<evidence type="ECO:0000313" key="5">
    <source>
        <dbReference type="EMBL" id="KIW36447.1"/>
    </source>
</evidence>
<evidence type="ECO:0000259" key="4">
    <source>
        <dbReference type="Pfam" id="PF05368"/>
    </source>
</evidence>
<sequence>MSKIAVAGGNGGLGRMIVEALIAAKKDVVIISRKSDPTNQTATVVGINYSNIEATKKILEEQNVGTIISALPLLQSNDHELNLVKAADASSTTKRFIQSSWGIPYTKLKLESLESLSKTSLEYARVHCGYFLDYWGIPEIKSYLTPATVVVDLAGNKAAIPGSGNTPVVFTHTRDVAAATVKLVELPRWKVDNYIIGDKLSFNELVDKVQNIKGSKLEVVYDSMEKLKSGQITELPAHVNVYQFFPKEQLQYVFATFGLWFEEGLFNLAPTENSVDLNKFLSDGELLTAERLFQQKYGAAK</sequence>
<dbReference type="InterPro" id="IPR051609">
    <property type="entry name" value="NmrA/Isoflavone_reductase-like"/>
</dbReference>
<evidence type="ECO:0000313" key="6">
    <source>
        <dbReference type="Proteomes" id="UP000053342"/>
    </source>
</evidence>
<accession>A0A0D2BG36</accession>
<gene>
    <name evidence="5" type="ORF">PV06_11302</name>
</gene>
<protein>
    <recommendedName>
        <fullName evidence="4">NmrA-like domain-containing protein</fullName>
    </recommendedName>
</protein>
<dbReference type="PANTHER" id="PTHR47706">
    <property type="entry name" value="NMRA-LIKE FAMILY PROTEIN"/>
    <property type="match status" value="1"/>
</dbReference>
<comment type="similarity">
    <text evidence="1">Belongs to the NmrA-type oxidoreductase family. Isoflavone reductase subfamily.</text>
</comment>
<dbReference type="InterPro" id="IPR036291">
    <property type="entry name" value="NAD(P)-bd_dom_sf"/>
</dbReference>
<dbReference type="Pfam" id="PF05368">
    <property type="entry name" value="NmrA"/>
    <property type="match status" value="1"/>
</dbReference>
<evidence type="ECO:0000256" key="1">
    <source>
        <dbReference type="ARBA" id="ARBA00005725"/>
    </source>
</evidence>
<keyword evidence="2" id="KW-0521">NADP</keyword>
<keyword evidence="6" id="KW-1185">Reference proteome</keyword>
<organism evidence="5 6">
    <name type="scientific">Exophiala oligosperma</name>
    <dbReference type="NCBI Taxonomy" id="215243"/>
    <lineage>
        <taxon>Eukaryota</taxon>
        <taxon>Fungi</taxon>
        <taxon>Dikarya</taxon>
        <taxon>Ascomycota</taxon>
        <taxon>Pezizomycotina</taxon>
        <taxon>Eurotiomycetes</taxon>
        <taxon>Chaetothyriomycetidae</taxon>
        <taxon>Chaetothyriales</taxon>
        <taxon>Herpotrichiellaceae</taxon>
        <taxon>Exophiala</taxon>
    </lineage>
</organism>
<dbReference type="Gene3D" id="3.90.25.10">
    <property type="entry name" value="UDP-galactose 4-epimerase, domain 1"/>
    <property type="match status" value="1"/>
</dbReference>
<proteinExistence type="inferred from homology"/>
<keyword evidence="3" id="KW-0560">Oxidoreductase</keyword>
<reference evidence="5 6" key="1">
    <citation type="submission" date="2015-01" db="EMBL/GenBank/DDBJ databases">
        <title>The Genome Sequence of Exophiala oligosperma CBS72588.</title>
        <authorList>
            <consortium name="The Broad Institute Genomics Platform"/>
            <person name="Cuomo C."/>
            <person name="de Hoog S."/>
            <person name="Gorbushina A."/>
            <person name="Stielow B."/>
            <person name="Teixiera M."/>
            <person name="Abouelleil A."/>
            <person name="Chapman S.B."/>
            <person name="Priest M."/>
            <person name="Young S.K."/>
            <person name="Wortman J."/>
            <person name="Nusbaum C."/>
            <person name="Birren B."/>
        </authorList>
    </citation>
    <scope>NUCLEOTIDE SEQUENCE [LARGE SCALE GENOMIC DNA]</scope>
    <source>
        <strain evidence="5 6">CBS 72588</strain>
    </source>
</reference>
<evidence type="ECO:0000256" key="3">
    <source>
        <dbReference type="ARBA" id="ARBA00023002"/>
    </source>
</evidence>
<dbReference type="AlphaFoldDB" id="A0A0D2BG36"/>
<evidence type="ECO:0000256" key="2">
    <source>
        <dbReference type="ARBA" id="ARBA00022857"/>
    </source>
</evidence>
<dbReference type="EMBL" id="KN847357">
    <property type="protein sequence ID" value="KIW36447.1"/>
    <property type="molecule type" value="Genomic_DNA"/>
</dbReference>
<dbReference type="PANTHER" id="PTHR47706:SF4">
    <property type="entry name" value="NMRA-LIKE DOMAIN-CONTAINING PROTEIN"/>
    <property type="match status" value="1"/>
</dbReference>
<dbReference type="Proteomes" id="UP000053342">
    <property type="component" value="Unassembled WGS sequence"/>
</dbReference>